<reference evidence="4" key="1">
    <citation type="submission" date="2016-11" db="UniProtKB">
        <authorList>
            <consortium name="WormBaseParasite"/>
        </authorList>
    </citation>
    <scope>IDENTIFICATION</scope>
</reference>
<evidence type="ECO:0000256" key="1">
    <source>
        <dbReference type="SAM" id="MobiDB-lite"/>
    </source>
</evidence>
<sequence length="285" mass="32210">MFRILSLLYTFSVVAAESMVYVHPVNPKLHPADMYPVERSMRGLIKIRDLPQAGIVYLNRIKAIEEEFTTTNVVRDKETIVKETSSVPLKEIITQKNVTEDIDYSVYDDPTQLQNSTTSTSKVLSTDPIHTSTTTLISIEKKETTHKAHVNNMKIAVTKTKKIDGESWDLSTESQKSLDKLLEEVSEIDRGNKINNNAINWNAIDKEAKHEEQNTWRPNGQQGNPKAKLVSLSGTAKLHNGVSKHHKSRKAKLVLVDNKRRSKVQSRTAAVQKGPDFDPWERLGQ</sequence>
<evidence type="ECO:0000313" key="3">
    <source>
        <dbReference type="Proteomes" id="UP000095283"/>
    </source>
</evidence>
<evidence type="ECO:0000313" key="4">
    <source>
        <dbReference type="WBParaSite" id="Hba_19100"/>
    </source>
</evidence>
<accession>A0A1I7XNJ6</accession>
<protein>
    <submittedName>
        <fullName evidence="4">Secreted protein</fullName>
    </submittedName>
</protein>
<keyword evidence="2" id="KW-0732">Signal</keyword>
<dbReference type="Proteomes" id="UP000095283">
    <property type="component" value="Unplaced"/>
</dbReference>
<feature type="signal peptide" evidence="2">
    <location>
        <begin position="1"/>
        <end position="16"/>
    </location>
</feature>
<dbReference type="WBParaSite" id="Hba_19100">
    <property type="protein sequence ID" value="Hba_19100"/>
    <property type="gene ID" value="Hba_19100"/>
</dbReference>
<feature type="compositionally biased region" description="Basic and acidic residues" evidence="1">
    <location>
        <begin position="275"/>
        <end position="285"/>
    </location>
</feature>
<feature type="region of interest" description="Disordered" evidence="1">
    <location>
        <begin position="260"/>
        <end position="285"/>
    </location>
</feature>
<dbReference type="AlphaFoldDB" id="A0A1I7XNJ6"/>
<feature type="chain" id="PRO_5009311298" evidence="2">
    <location>
        <begin position="17"/>
        <end position="285"/>
    </location>
</feature>
<organism evidence="3 4">
    <name type="scientific">Heterorhabditis bacteriophora</name>
    <name type="common">Entomopathogenic nematode worm</name>
    <dbReference type="NCBI Taxonomy" id="37862"/>
    <lineage>
        <taxon>Eukaryota</taxon>
        <taxon>Metazoa</taxon>
        <taxon>Ecdysozoa</taxon>
        <taxon>Nematoda</taxon>
        <taxon>Chromadorea</taxon>
        <taxon>Rhabditida</taxon>
        <taxon>Rhabditina</taxon>
        <taxon>Rhabditomorpha</taxon>
        <taxon>Strongyloidea</taxon>
        <taxon>Heterorhabditidae</taxon>
        <taxon>Heterorhabditis</taxon>
    </lineage>
</organism>
<proteinExistence type="predicted"/>
<name>A0A1I7XNJ6_HETBA</name>
<keyword evidence="3" id="KW-1185">Reference proteome</keyword>
<evidence type="ECO:0000256" key="2">
    <source>
        <dbReference type="SAM" id="SignalP"/>
    </source>
</evidence>